<dbReference type="RefSeq" id="WP_005103110.1">
    <property type="nucleotide sequence ID" value="NZ_CP014951.1"/>
</dbReference>
<dbReference type="Proteomes" id="UP000045782">
    <property type="component" value="Unassembled WGS sequence"/>
</dbReference>
<dbReference type="EMBL" id="CSUW01000012">
    <property type="protein sequence ID" value="CPT59578.1"/>
    <property type="molecule type" value="Genomic_DNA"/>
</dbReference>
<feature type="region of interest" description="Disordered" evidence="1">
    <location>
        <begin position="24"/>
        <end position="60"/>
    </location>
</feature>
<sequence length="60" mass="6319">MTTKTQPMPNTGSGAPAYVAKMQGLRRSGAAGAHQPKATKRARTRASAQRRAIRRDVAAG</sequence>
<reference evidence="3 5" key="2">
    <citation type="submission" date="2015-03" db="EMBL/GenBank/DDBJ databases">
        <authorList>
            <person name="Murphy D."/>
        </authorList>
    </citation>
    <scope>NUCLEOTIDE SEQUENCE [LARGE SCALE GENOMIC DNA]</scope>
    <source>
        <strain evidence="3 5">PAP088</strain>
    </source>
</reference>
<evidence type="ECO:0000313" key="2">
    <source>
        <dbReference type="EMBL" id="CPT59578.1"/>
    </source>
</evidence>
<reference evidence="2 4" key="1">
    <citation type="submission" date="2015-03" db="EMBL/GenBank/DDBJ databases">
        <authorList>
            <consortium name="Pathogen Informatics"/>
            <person name="Murphy D."/>
        </authorList>
    </citation>
    <scope>NUCLEOTIDE SEQUENCE [LARGE SCALE GENOMIC DNA]</scope>
    <source>
        <strain evidence="2 4">PAP036</strain>
    </source>
</reference>
<evidence type="ECO:0000313" key="5">
    <source>
        <dbReference type="Proteomes" id="UP000045782"/>
    </source>
</evidence>
<accession>A0A0U0X8Z5</accession>
<evidence type="ECO:0000256" key="1">
    <source>
        <dbReference type="SAM" id="MobiDB-lite"/>
    </source>
</evidence>
<dbReference type="EMBL" id="CSWP01000012">
    <property type="protein sequence ID" value="CPV69895.1"/>
    <property type="molecule type" value="Genomic_DNA"/>
</dbReference>
<organism evidence="3 5">
    <name type="scientific">Mycobacteroides abscessus</name>
    <dbReference type="NCBI Taxonomy" id="36809"/>
    <lineage>
        <taxon>Bacteria</taxon>
        <taxon>Bacillati</taxon>
        <taxon>Actinomycetota</taxon>
        <taxon>Actinomycetes</taxon>
        <taxon>Mycobacteriales</taxon>
        <taxon>Mycobacteriaceae</taxon>
        <taxon>Mycobacteroides</taxon>
    </lineage>
</organism>
<name>A0A0U0X8Z5_9MYCO</name>
<dbReference type="Proteomes" id="UP000038487">
    <property type="component" value="Unassembled WGS sequence"/>
</dbReference>
<dbReference type="AlphaFoldDB" id="A0A0U0X8Z5"/>
<gene>
    <name evidence="2" type="ORF">ERS075527_04446</name>
    <name evidence="3" type="ORF">ERS075579_04668</name>
</gene>
<evidence type="ECO:0000313" key="4">
    <source>
        <dbReference type="Proteomes" id="UP000038487"/>
    </source>
</evidence>
<protein>
    <submittedName>
        <fullName evidence="3">Uncharacterized protein</fullName>
    </submittedName>
</protein>
<proteinExistence type="predicted"/>
<evidence type="ECO:0000313" key="3">
    <source>
        <dbReference type="EMBL" id="CPV69895.1"/>
    </source>
</evidence>